<dbReference type="Gene3D" id="1.10.287.70">
    <property type="match status" value="1"/>
</dbReference>
<gene>
    <name evidence="12" type="ORF">P5673_000803</name>
</gene>
<feature type="domain" description="Potassium channel" evidence="11">
    <location>
        <begin position="183"/>
        <end position="266"/>
    </location>
</feature>
<evidence type="ECO:0000313" key="13">
    <source>
        <dbReference type="Proteomes" id="UP001249851"/>
    </source>
</evidence>
<feature type="transmembrane region" description="Helical" evidence="10">
    <location>
        <begin position="94"/>
        <end position="115"/>
    </location>
</feature>
<feature type="transmembrane region" description="Helical" evidence="10">
    <location>
        <begin position="127"/>
        <end position="156"/>
    </location>
</feature>
<feature type="domain" description="Potassium channel" evidence="11">
    <location>
        <begin position="91"/>
        <end position="146"/>
    </location>
</feature>
<keyword evidence="5 8" id="KW-0406">Ion transport</keyword>
<evidence type="ECO:0000256" key="2">
    <source>
        <dbReference type="ARBA" id="ARBA00022448"/>
    </source>
</evidence>
<evidence type="ECO:0000256" key="3">
    <source>
        <dbReference type="ARBA" id="ARBA00022692"/>
    </source>
</evidence>
<feature type="region of interest" description="Disordered" evidence="9">
    <location>
        <begin position="312"/>
        <end position="345"/>
    </location>
</feature>
<evidence type="ECO:0000256" key="5">
    <source>
        <dbReference type="ARBA" id="ARBA00023065"/>
    </source>
</evidence>
<proteinExistence type="inferred from homology"/>
<dbReference type="Proteomes" id="UP001249851">
    <property type="component" value="Unassembled WGS sequence"/>
</dbReference>
<feature type="transmembrane region" description="Helical" evidence="10">
    <location>
        <begin position="20"/>
        <end position="37"/>
    </location>
</feature>
<protein>
    <submittedName>
        <fullName evidence="12">Potassium channel subfamily K member 9</fullName>
    </submittedName>
</protein>
<keyword evidence="2 8" id="KW-0813">Transport</keyword>
<evidence type="ECO:0000256" key="6">
    <source>
        <dbReference type="ARBA" id="ARBA00023136"/>
    </source>
</evidence>
<sequence length="345" mass="38609">MSDTEQDIVKFEPKSLSIKVLIFLIVMLVGAAVFLELERAKDDSRSQGILLEATQLKQILVEKYNISASDLKELESAFEKEADKRQEQERLNRWTYSNSIFFAFTIMTTIGYGHMSPQTWQGQLFCIFYSIVAIPVAGIMLLSVGNHVSLAIRVFIRFMDKTILSGRVWGSAELKSTMVTFVLMIFMIIFGAILTSHTDDWSFIEGMYFYFISVSTIGFGDYVVNDGELKSSAHTKTIAVNFTIVLITLGLCVVSSVLCSVSAAIEERQRKLRLRMSNSAVGAVCAANTAFNSVTSNLPSIRSLKFRDMNCNKEENKGNNDQRVELQLTDAGQPENAKPISESRF</sequence>
<evidence type="ECO:0000256" key="7">
    <source>
        <dbReference type="ARBA" id="ARBA00023303"/>
    </source>
</evidence>
<feature type="transmembrane region" description="Helical" evidence="10">
    <location>
        <begin position="177"/>
        <end position="195"/>
    </location>
</feature>
<reference evidence="12" key="1">
    <citation type="journal article" date="2023" name="G3 (Bethesda)">
        <title>Whole genome assembly and annotation of the endangered Caribbean coral Acropora cervicornis.</title>
        <authorList>
            <person name="Selwyn J.D."/>
            <person name="Vollmer S.V."/>
        </authorList>
    </citation>
    <scope>NUCLEOTIDE SEQUENCE</scope>
    <source>
        <strain evidence="12">K2</strain>
    </source>
</reference>
<dbReference type="GO" id="GO:0030322">
    <property type="term" value="P:stabilization of membrane potential"/>
    <property type="evidence" value="ECO:0007669"/>
    <property type="project" value="TreeGrafter"/>
</dbReference>
<dbReference type="SUPFAM" id="SSF81324">
    <property type="entry name" value="Voltage-gated potassium channels"/>
    <property type="match status" value="2"/>
</dbReference>
<organism evidence="12 13">
    <name type="scientific">Acropora cervicornis</name>
    <name type="common">Staghorn coral</name>
    <dbReference type="NCBI Taxonomy" id="6130"/>
    <lineage>
        <taxon>Eukaryota</taxon>
        <taxon>Metazoa</taxon>
        <taxon>Cnidaria</taxon>
        <taxon>Anthozoa</taxon>
        <taxon>Hexacorallia</taxon>
        <taxon>Scleractinia</taxon>
        <taxon>Astrocoeniina</taxon>
        <taxon>Acroporidae</taxon>
        <taxon>Acropora</taxon>
    </lineage>
</organism>
<comment type="subcellular location">
    <subcellularLocation>
        <location evidence="1">Membrane</location>
        <topology evidence="1">Multi-pass membrane protein</topology>
    </subcellularLocation>
</comment>
<dbReference type="GO" id="GO:0005886">
    <property type="term" value="C:plasma membrane"/>
    <property type="evidence" value="ECO:0007669"/>
    <property type="project" value="TreeGrafter"/>
</dbReference>
<keyword evidence="13" id="KW-1185">Reference proteome</keyword>
<name>A0AAD9R7K8_ACRCE</name>
<evidence type="ECO:0000256" key="8">
    <source>
        <dbReference type="RuleBase" id="RU003857"/>
    </source>
</evidence>
<feature type="compositionally biased region" description="Basic and acidic residues" evidence="9">
    <location>
        <begin position="312"/>
        <end position="324"/>
    </location>
</feature>
<feature type="transmembrane region" description="Helical" evidence="10">
    <location>
        <begin position="237"/>
        <end position="265"/>
    </location>
</feature>
<evidence type="ECO:0000256" key="9">
    <source>
        <dbReference type="SAM" id="MobiDB-lite"/>
    </source>
</evidence>
<keyword evidence="4 10" id="KW-1133">Transmembrane helix</keyword>
<dbReference type="PANTHER" id="PTHR11003:SF345">
    <property type="entry name" value="TWIK FAMILY OF POTASSIUM CHANNELS PROTEIN 18"/>
    <property type="match status" value="1"/>
</dbReference>
<dbReference type="InterPro" id="IPR013099">
    <property type="entry name" value="K_chnl_dom"/>
</dbReference>
<dbReference type="PRINTS" id="PR01333">
    <property type="entry name" value="2POREKCHANEL"/>
</dbReference>
<evidence type="ECO:0000313" key="12">
    <source>
        <dbReference type="EMBL" id="KAK2574612.1"/>
    </source>
</evidence>
<evidence type="ECO:0000256" key="10">
    <source>
        <dbReference type="SAM" id="Phobius"/>
    </source>
</evidence>
<dbReference type="InterPro" id="IPR003280">
    <property type="entry name" value="2pore_dom_K_chnl"/>
</dbReference>
<dbReference type="EMBL" id="JARQWQ010000001">
    <property type="protein sequence ID" value="KAK2574612.1"/>
    <property type="molecule type" value="Genomic_DNA"/>
</dbReference>
<evidence type="ECO:0000259" key="11">
    <source>
        <dbReference type="Pfam" id="PF07885"/>
    </source>
</evidence>
<comment type="similarity">
    <text evidence="8">Belongs to the two pore domain potassium channel (TC 1.A.1.8) family.</text>
</comment>
<dbReference type="GO" id="GO:0015271">
    <property type="term" value="F:outward rectifier potassium channel activity"/>
    <property type="evidence" value="ECO:0007669"/>
    <property type="project" value="TreeGrafter"/>
</dbReference>
<dbReference type="GO" id="GO:0022841">
    <property type="term" value="F:potassium ion leak channel activity"/>
    <property type="evidence" value="ECO:0007669"/>
    <property type="project" value="TreeGrafter"/>
</dbReference>
<dbReference type="AlphaFoldDB" id="A0AAD9R7K8"/>
<evidence type="ECO:0000256" key="1">
    <source>
        <dbReference type="ARBA" id="ARBA00004141"/>
    </source>
</evidence>
<keyword evidence="7 8" id="KW-0407">Ion channel</keyword>
<accession>A0AAD9R7K8</accession>
<keyword evidence="6 10" id="KW-0472">Membrane</keyword>
<keyword evidence="3 8" id="KW-0812">Transmembrane</keyword>
<feature type="transmembrane region" description="Helical" evidence="10">
    <location>
        <begin position="207"/>
        <end position="225"/>
    </location>
</feature>
<comment type="caution">
    <text evidence="12">The sequence shown here is derived from an EMBL/GenBank/DDBJ whole genome shotgun (WGS) entry which is preliminary data.</text>
</comment>
<evidence type="ECO:0000256" key="4">
    <source>
        <dbReference type="ARBA" id="ARBA00022989"/>
    </source>
</evidence>
<reference evidence="12" key="2">
    <citation type="journal article" date="2023" name="Science">
        <title>Genomic signatures of disease resistance in endangered staghorn corals.</title>
        <authorList>
            <person name="Vollmer S.V."/>
            <person name="Selwyn J.D."/>
            <person name="Despard B.A."/>
            <person name="Roesel C.L."/>
        </authorList>
    </citation>
    <scope>NUCLEOTIDE SEQUENCE</scope>
    <source>
        <strain evidence="12">K2</strain>
    </source>
</reference>
<dbReference type="Pfam" id="PF07885">
    <property type="entry name" value="Ion_trans_2"/>
    <property type="match status" value="2"/>
</dbReference>
<dbReference type="PANTHER" id="PTHR11003">
    <property type="entry name" value="POTASSIUM CHANNEL, SUBFAMILY K"/>
    <property type="match status" value="1"/>
</dbReference>